<dbReference type="STRING" id="698492.A0A0E9NCH9"/>
<evidence type="ECO:0000313" key="4">
    <source>
        <dbReference type="EMBL" id="GAO47503.1"/>
    </source>
</evidence>
<feature type="transmembrane region" description="Helical" evidence="2">
    <location>
        <begin position="56"/>
        <end position="75"/>
    </location>
</feature>
<keyword evidence="2" id="KW-0812">Transmembrane</keyword>
<reference evidence="4 5" key="1">
    <citation type="journal article" date="2011" name="J. Gen. Appl. Microbiol.">
        <title>Draft genome sequencing of the enigmatic yeast Saitoella complicata.</title>
        <authorList>
            <person name="Nishida H."/>
            <person name="Hamamoto M."/>
            <person name="Sugiyama J."/>
        </authorList>
    </citation>
    <scope>NUCLEOTIDE SEQUENCE [LARGE SCALE GENOMIC DNA]</scope>
    <source>
        <strain evidence="4 5">NRRL Y-17804</strain>
    </source>
</reference>
<gene>
    <name evidence="4" type="ORF">G7K_1709-t1</name>
</gene>
<dbReference type="PANTHER" id="PTHR42028">
    <property type="entry name" value="CHROMOSOME 1, WHOLE GENOME SHOTGUN SEQUENCE"/>
    <property type="match status" value="1"/>
</dbReference>
<sequence length="323" mass="33390">METVSSPSPTPFPGVAIFGVRAARAIGLGGFGGESSCHSLLSSSYCHGTMILRRPLTLTFLLVCLAFLHVSAQLFPEPTSTTTGSGSAESGSSARASSGVSNSAAFTSDSPTSDVSQSTPASNDATTTRTGPISKSTVKHTDTTTTADSTGSISIDPRFAPGSAAMLIPAPTDGPQYYMIGDYVTLAWNYTGVLVTPRAVNVEAYCSVNSYYYPIATNISYTSTSIIWDSSENPSADPLLQASYTLNIFDADSNPTAAPSAGYLYNYGVYRFGMYSGQAYEAAPTTGNLCPTCGIGAGSTVKVSLCVIALSVFIGVIGVMGMV</sequence>
<dbReference type="OMA" id="THANATQ"/>
<keyword evidence="2" id="KW-0472">Membrane</keyword>
<accession>A0A0E9NCH9</accession>
<proteinExistence type="predicted"/>
<evidence type="ECO:0000256" key="1">
    <source>
        <dbReference type="SAM" id="MobiDB-lite"/>
    </source>
</evidence>
<feature type="compositionally biased region" description="Low complexity" evidence="1">
    <location>
        <begin position="143"/>
        <end position="155"/>
    </location>
</feature>
<dbReference type="PANTHER" id="PTHR42028:SF1">
    <property type="entry name" value="YALI0E30657P"/>
    <property type="match status" value="1"/>
</dbReference>
<dbReference type="InterPro" id="IPR055561">
    <property type="entry name" value="DUF7137"/>
</dbReference>
<feature type="domain" description="DUF7137" evidence="3">
    <location>
        <begin position="160"/>
        <end position="285"/>
    </location>
</feature>
<name>A0A0E9NCH9_SAICN</name>
<dbReference type="EMBL" id="BACD03000009">
    <property type="protein sequence ID" value="GAO47503.1"/>
    <property type="molecule type" value="Genomic_DNA"/>
</dbReference>
<dbReference type="Proteomes" id="UP000033140">
    <property type="component" value="Unassembled WGS sequence"/>
</dbReference>
<feature type="compositionally biased region" description="Polar residues" evidence="1">
    <location>
        <begin position="106"/>
        <end position="133"/>
    </location>
</feature>
<reference evidence="4 5" key="2">
    <citation type="journal article" date="2014" name="J. Gen. Appl. Microbiol.">
        <title>The early diverging ascomycetous budding yeast Saitoella complicata has three histone deacetylases belonging to the Clr6, Hos2, and Rpd3 lineages.</title>
        <authorList>
            <person name="Nishida H."/>
            <person name="Matsumoto T."/>
            <person name="Kondo S."/>
            <person name="Hamamoto M."/>
            <person name="Yoshikawa H."/>
        </authorList>
    </citation>
    <scope>NUCLEOTIDE SEQUENCE [LARGE SCALE GENOMIC DNA]</scope>
    <source>
        <strain evidence="4 5">NRRL Y-17804</strain>
    </source>
</reference>
<evidence type="ECO:0000313" key="5">
    <source>
        <dbReference type="Proteomes" id="UP000033140"/>
    </source>
</evidence>
<evidence type="ECO:0000259" key="3">
    <source>
        <dbReference type="Pfam" id="PF23585"/>
    </source>
</evidence>
<organism evidence="4 5">
    <name type="scientific">Saitoella complicata (strain BCRC 22490 / CBS 7301 / JCM 7358 / NBRC 10748 / NRRL Y-17804)</name>
    <dbReference type="NCBI Taxonomy" id="698492"/>
    <lineage>
        <taxon>Eukaryota</taxon>
        <taxon>Fungi</taxon>
        <taxon>Dikarya</taxon>
        <taxon>Ascomycota</taxon>
        <taxon>Taphrinomycotina</taxon>
        <taxon>Taphrinomycotina incertae sedis</taxon>
        <taxon>Saitoella</taxon>
    </lineage>
</organism>
<reference evidence="4 5" key="3">
    <citation type="journal article" date="2015" name="Genome Announc.">
        <title>Draft Genome Sequence of the Archiascomycetous Yeast Saitoella complicata.</title>
        <authorList>
            <person name="Yamauchi K."/>
            <person name="Kondo S."/>
            <person name="Hamamoto M."/>
            <person name="Takahashi Y."/>
            <person name="Ogura Y."/>
            <person name="Hayashi T."/>
            <person name="Nishida H."/>
        </authorList>
    </citation>
    <scope>NUCLEOTIDE SEQUENCE [LARGE SCALE GENOMIC DNA]</scope>
    <source>
        <strain evidence="4 5">NRRL Y-17804</strain>
    </source>
</reference>
<comment type="caution">
    <text evidence="4">The sequence shown here is derived from an EMBL/GenBank/DDBJ whole genome shotgun (WGS) entry which is preliminary data.</text>
</comment>
<dbReference type="Pfam" id="PF23585">
    <property type="entry name" value="DUF7137"/>
    <property type="match status" value="1"/>
</dbReference>
<feature type="region of interest" description="Disordered" evidence="1">
    <location>
        <begin position="78"/>
        <end position="155"/>
    </location>
</feature>
<feature type="compositionally biased region" description="Low complexity" evidence="1">
    <location>
        <begin position="79"/>
        <end position="105"/>
    </location>
</feature>
<keyword evidence="2" id="KW-1133">Transmembrane helix</keyword>
<keyword evidence="5" id="KW-1185">Reference proteome</keyword>
<dbReference type="AlphaFoldDB" id="A0A0E9NCH9"/>
<feature type="transmembrane region" description="Helical" evidence="2">
    <location>
        <begin position="301"/>
        <end position="322"/>
    </location>
</feature>
<evidence type="ECO:0000256" key="2">
    <source>
        <dbReference type="SAM" id="Phobius"/>
    </source>
</evidence>
<protein>
    <recommendedName>
        <fullName evidence="3">DUF7137 domain-containing protein</fullName>
    </recommendedName>
</protein>